<sequence length="251" mass="27323">MAVVSFIFGLVFGSFFNVVIYRLPRKEYTINRPARSFCPSCGHELVWKDNIPLLSYIVLRGRCRYCGTRIPIRYPVVEAITAVSFTINALIFPVPQALALDLVAAGLIISSFIDLEHYLIPDTGIILIGIGAVLFSYYQGRFPEILIHAALVTGAMVAFFLIANAVKKDSFGFGDVELIGALSLASGLLGSLYTVLFSSIAALLTYLVIIGVKGEKFEGTKQIPFGPFIAIGGYTAILLLDELRLLYGLVG</sequence>
<protein>
    <submittedName>
        <fullName evidence="10">Peptidase A24A domain protein</fullName>
    </submittedName>
</protein>
<feature type="transmembrane region" description="Helical" evidence="7">
    <location>
        <begin position="223"/>
        <end position="240"/>
    </location>
</feature>
<dbReference type="AlphaFoldDB" id="C5CFN9"/>
<proteinExistence type="inferred from homology"/>
<evidence type="ECO:0000313" key="11">
    <source>
        <dbReference type="Proteomes" id="UP000002382"/>
    </source>
</evidence>
<dbReference type="GO" id="GO:0006465">
    <property type="term" value="P:signal peptide processing"/>
    <property type="evidence" value="ECO:0007669"/>
    <property type="project" value="TreeGrafter"/>
</dbReference>
<keyword evidence="3" id="KW-1003">Cell membrane</keyword>
<dbReference type="MEROPS" id="A24.019"/>
<keyword evidence="4 7" id="KW-0812">Transmembrane</keyword>
<dbReference type="Pfam" id="PF01478">
    <property type="entry name" value="Peptidase_A24"/>
    <property type="match status" value="1"/>
</dbReference>
<accession>C5CFN9</accession>
<dbReference type="eggNOG" id="COG1989">
    <property type="taxonomic scope" value="Bacteria"/>
</dbReference>
<evidence type="ECO:0000256" key="7">
    <source>
        <dbReference type="SAM" id="Phobius"/>
    </source>
</evidence>
<reference evidence="10 11" key="1">
    <citation type="submission" date="2009-06" db="EMBL/GenBank/DDBJ databases">
        <title>Complete sequence of Thermotogales bacterium TBF 19.5.1.</title>
        <authorList>
            <consortium name="US DOE Joint Genome Institute"/>
            <person name="Lucas S."/>
            <person name="Copeland A."/>
            <person name="Lapidus A."/>
            <person name="Glavina del Rio T."/>
            <person name="Tice H."/>
            <person name="Bruce D."/>
            <person name="Goodwin L."/>
            <person name="Pitluck S."/>
            <person name="Chertkov O."/>
            <person name="Brettin T."/>
            <person name="Detter J.C."/>
            <person name="Han C."/>
            <person name="Schmutz J."/>
            <person name="Larimer F."/>
            <person name="Land M."/>
            <person name="Hauser L."/>
            <person name="Kyrpides N."/>
            <person name="Ovchinnikova G."/>
            <person name="Noll K."/>
        </authorList>
    </citation>
    <scope>NUCLEOTIDE SEQUENCE [LARGE SCALE GENOMIC DNA]</scope>
    <source>
        <strain evidence="11">ATCC BAA-1733 / DSM 21960 / TBF 19.5.1</strain>
    </source>
</reference>
<evidence type="ECO:0000256" key="1">
    <source>
        <dbReference type="ARBA" id="ARBA00004651"/>
    </source>
</evidence>
<comment type="similarity">
    <text evidence="2">Belongs to the peptidase A24 family.</text>
</comment>
<evidence type="ECO:0000256" key="5">
    <source>
        <dbReference type="ARBA" id="ARBA00022989"/>
    </source>
</evidence>
<evidence type="ECO:0000256" key="2">
    <source>
        <dbReference type="ARBA" id="ARBA00005801"/>
    </source>
</evidence>
<dbReference type="InterPro" id="IPR000045">
    <property type="entry name" value="Prepilin_IV_endopep_pep"/>
</dbReference>
<dbReference type="InterPro" id="IPR050882">
    <property type="entry name" value="Prepilin_peptidase/N-MTase"/>
</dbReference>
<dbReference type="Pfam" id="PF06750">
    <property type="entry name" value="A24_N_bact"/>
    <property type="match status" value="1"/>
</dbReference>
<evidence type="ECO:0000256" key="3">
    <source>
        <dbReference type="ARBA" id="ARBA00022475"/>
    </source>
</evidence>
<dbReference type="GO" id="GO:0004190">
    <property type="term" value="F:aspartic-type endopeptidase activity"/>
    <property type="evidence" value="ECO:0007669"/>
    <property type="project" value="InterPro"/>
</dbReference>
<feature type="transmembrane region" description="Helical" evidence="7">
    <location>
        <begin position="119"/>
        <end position="138"/>
    </location>
</feature>
<comment type="subcellular location">
    <subcellularLocation>
        <location evidence="1">Cell membrane</location>
        <topology evidence="1">Multi-pass membrane protein</topology>
    </subcellularLocation>
</comment>
<dbReference type="EMBL" id="CP001634">
    <property type="protein sequence ID" value="ACR80387.1"/>
    <property type="molecule type" value="Genomic_DNA"/>
</dbReference>
<evidence type="ECO:0000259" key="9">
    <source>
        <dbReference type="Pfam" id="PF06750"/>
    </source>
</evidence>
<feature type="transmembrane region" description="Helical" evidence="7">
    <location>
        <begin position="178"/>
        <end position="211"/>
    </location>
</feature>
<feature type="domain" description="Prepilin type IV endopeptidase peptidase" evidence="8">
    <location>
        <begin position="103"/>
        <end position="205"/>
    </location>
</feature>
<dbReference type="Gene3D" id="1.20.120.1220">
    <property type="match status" value="1"/>
</dbReference>
<gene>
    <name evidence="10" type="ordered locus">Kole_1699</name>
</gene>
<organism evidence="10 11">
    <name type="scientific">Kosmotoga olearia (strain ATCC BAA-1733 / DSM 21960 / TBF 19.5.1)</name>
    <dbReference type="NCBI Taxonomy" id="521045"/>
    <lineage>
        <taxon>Bacteria</taxon>
        <taxon>Thermotogati</taxon>
        <taxon>Thermotogota</taxon>
        <taxon>Thermotogae</taxon>
        <taxon>Kosmotogales</taxon>
        <taxon>Kosmotogaceae</taxon>
        <taxon>Kosmotoga</taxon>
    </lineage>
</organism>
<keyword evidence="5 7" id="KW-1133">Transmembrane helix</keyword>
<evidence type="ECO:0000313" key="10">
    <source>
        <dbReference type="EMBL" id="ACR80387.1"/>
    </source>
</evidence>
<feature type="transmembrane region" description="Helical" evidence="7">
    <location>
        <begin position="145"/>
        <end position="166"/>
    </location>
</feature>
<feature type="transmembrane region" description="Helical" evidence="7">
    <location>
        <begin position="6"/>
        <end position="23"/>
    </location>
</feature>
<reference evidence="10 11" key="2">
    <citation type="journal article" date="2011" name="J. Bacteriol.">
        <title>Genome Sequence of Kosmotoga olearia Strain TBF 19.5.1, a Thermophilic Bacterium with a Wide Growth Temperature Range, Isolated from the Troll B Oil Platform in the North Sea.</title>
        <authorList>
            <person name="Swithers K.S."/>
            <person name="Dipippo J.L."/>
            <person name="Bruce D.C."/>
            <person name="Detter C."/>
            <person name="Tapia R."/>
            <person name="Han S."/>
            <person name="Goodwin L.A."/>
            <person name="Han J."/>
            <person name="Woyke T."/>
            <person name="Pitluck S."/>
            <person name="Pennacchio L."/>
            <person name="Nolan M."/>
            <person name="Mikhailova N."/>
            <person name="Land M.L."/>
            <person name="Nesbo C.L."/>
            <person name="Gogarten J.P."/>
            <person name="Noll K.M."/>
        </authorList>
    </citation>
    <scope>NUCLEOTIDE SEQUENCE [LARGE SCALE GENOMIC DNA]</scope>
    <source>
        <strain evidence="11">ATCC BAA-1733 / DSM 21960 / TBF 19.5.1</strain>
    </source>
</reference>
<dbReference type="RefSeq" id="WP_015869031.1">
    <property type="nucleotide sequence ID" value="NC_012785.1"/>
</dbReference>
<dbReference type="STRING" id="521045.Kole_1699"/>
<dbReference type="GO" id="GO:0005886">
    <property type="term" value="C:plasma membrane"/>
    <property type="evidence" value="ECO:0007669"/>
    <property type="project" value="UniProtKB-SubCell"/>
</dbReference>
<keyword evidence="11" id="KW-1185">Reference proteome</keyword>
<dbReference type="PANTHER" id="PTHR30487:SF0">
    <property type="entry name" value="PREPILIN LEADER PEPTIDASE_N-METHYLTRANSFERASE-RELATED"/>
    <property type="match status" value="1"/>
</dbReference>
<dbReference type="HOGENOM" id="CLU_057101_0_1_0"/>
<feature type="domain" description="Prepilin peptidase A24 N-terminal" evidence="9">
    <location>
        <begin position="7"/>
        <end position="90"/>
    </location>
</feature>
<dbReference type="InterPro" id="IPR010627">
    <property type="entry name" value="Prepilin_pept_A24_N"/>
</dbReference>
<dbReference type="KEGG" id="kol:Kole_1699"/>
<dbReference type="Proteomes" id="UP000002382">
    <property type="component" value="Chromosome"/>
</dbReference>
<dbReference type="PANTHER" id="PTHR30487">
    <property type="entry name" value="TYPE 4 PREPILIN-LIKE PROTEINS LEADER PEPTIDE-PROCESSING ENZYME"/>
    <property type="match status" value="1"/>
</dbReference>
<name>C5CFN9_KOSOT</name>
<evidence type="ECO:0000256" key="4">
    <source>
        <dbReference type="ARBA" id="ARBA00022692"/>
    </source>
</evidence>
<keyword evidence="6 7" id="KW-0472">Membrane</keyword>
<evidence type="ECO:0000256" key="6">
    <source>
        <dbReference type="ARBA" id="ARBA00023136"/>
    </source>
</evidence>
<evidence type="ECO:0000259" key="8">
    <source>
        <dbReference type="Pfam" id="PF01478"/>
    </source>
</evidence>